<sequence>MPKGSLENHLFKRDGTTGDNTHVSTRVVGTQSYTALEYVETGCFTRKNDVYSFCAVLLELLSGRRAMDDARAGFKEETLVEWGKTIPK</sequence>
<feature type="region of interest" description="Disordered" evidence="3">
    <location>
        <begin position="1"/>
        <end position="23"/>
    </location>
</feature>
<dbReference type="InterPro" id="IPR050823">
    <property type="entry name" value="Plant_Ser_Thr_Prot_Kinase"/>
</dbReference>
<organism evidence="5 6">
    <name type="scientific">Durio zibethinus</name>
    <name type="common">Durian</name>
    <dbReference type="NCBI Taxonomy" id="66656"/>
    <lineage>
        <taxon>Eukaryota</taxon>
        <taxon>Viridiplantae</taxon>
        <taxon>Streptophyta</taxon>
        <taxon>Embryophyta</taxon>
        <taxon>Tracheophyta</taxon>
        <taxon>Spermatophyta</taxon>
        <taxon>Magnoliopsida</taxon>
        <taxon>eudicotyledons</taxon>
        <taxon>Gunneridae</taxon>
        <taxon>Pentapetalae</taxon>
        <taxon>rosids</taxon>
        <taxon>malvids</taxon>
        <taxon>Malvales</taxon>
        <taxon>Malvaceae</taxon>
        <taxon>Helicteroideae</taxon>
        <taxon>Durio</taxon>
    </lineage>
</organism>
<dbReference type="InterPro" id="IPR001245">
    <property type="entry name" value="Ser-Thr/Tyr_kinase_cat_dom"/>
</dbReference>
<evidence type="ECO:0000256" key="1">
    <source>
        <dbReference type="ARBA" id="ARBA00004236"/>
    </source>
</evidence>
<evidence type="ECO:0000256" key="3">
    <source>
        <dbReference type="SAM" id="MobiDB-lite"/>
    </source>
</evidence>
<proteinExistence type="predicted"/>
<evidence type="ECO:0000313" key="5">
    <source>
        <dbReference type="Proteomes" id="UP000515121"/>
    </source>
</evidence>
<gene>
    <name evidence="6" type="primary">LOC111286039</name>
</gene>
<dbReference type="Proteomes" id="UP000515121">
    <property type="component" value="Unplaced"/>
</dbReference>
<keyword evidence="5" id="KW-1185">Reference proteome</keyword>
<protein>
    <submittedName>
        <fullName evidence="6">Probable serine/threonine-protein kinase PBL2</fullName>
    </submittedName>
</protein>
<dbReference type="InterPro" id="IPR011009">
    <property type="entry name" value="Kinase-like_dom_sf"/>
</dbReference>
<dbReference type="RefSeq" id="XP_022731535.1">
    <property type="nucleotide sequence ID" value="XM_022875800.1"/>
</dbReference>
<dbReference type="GeneID" id="111286039"/>
<feature type="domain" description="Serine-threonine/tyrosine-protein kinase catalytic" evidence="4">
    <location>
        <begin position="16"/>
        <end position="68"/>
    </location>
</feature>
<keyword evidence="2" id="KW-0472">Membrane</keyword>
<evidence type="ECO:0000256" key="2">
    <source>
        <dbReference type="ARBA" id="ARBA00022475"/>
    </source>
</evidence>
<name>A0A6P5XTJ2_DURZI</name>
<dbReference type="Gene3D" id="1.10.510.10">
    <property type="entry name" value="Transferase(Phosphotransferase) domain 1"/>
    <property type="match status" value="1"/>
</dbReference>
<dbReference type="GO" id="GO:0005886">
    <property type="term" value="C:plasma membrane"/>
    <property type="evidence" value="ECO:0007669"/>
    <property type="project" value="UniProtKB-SubCell"/>
</dbReference>
<dbReference type="PANTHER" id="PTHR45621">
    <property type="entry name" value="OS01G0588500 PROTEIN-RELATED"/>
    <property type="match status" value="1"/>
</dbReference>
<dbReference type="AlphaFoldDB" id="A0A6P5XTJ2"/>
<keyword evidence="6" id="KW-0418">Kinase</keyword>
<evidence type="ECO:0000313" key="6">
    <source>
        <dbReference type="RefSeq" id="XP_022731535.1"/>
    </source>
</evidence>
<dbReference type="SUPFAM" id="SSF56112">
    <property type="entry name" value="Protein kinase-like (PK-like)"/>
    <property type="match status" value="1"/>
</dbReference>
<evidence type="ECO:0000259" key="4">
    <source>
        <dbReference type="Pfam" id="PF07714"/>
    </source>
</evidence>
<dbReference type="GO" id="GO:0004672">
    <property type="term" value="F:protein kinase activity"/>
    <property type="evidence" value="ECO:0007669"/>
    <property type="project" value="InterPro"/>
</dbReference>
<keyword evidence="2" id="KW-1003">Cell membrane</keyword>
<dbReference type="Pfam" id="PF07714">
    <property type="entry name" value="PK_Tyr_Ser-Thr"/>
    <property type="match status" value="1"/>
</dbReference>
<keyword evidence="6" id="KW-0808">Transferase</keyword>
<dbReference type="OrthoDB" id="1936432at2759"/>
<dbReference type="KEGG" id="dzi:111286039"/>
<reference evidence="6" key="1">
    <citation type="submission" date="2025-08" db="UniProtKB">
        <authorList>
            <consortium name="RefSeq"/>
        </authorList>
    </citation>
    <scope>IDENTIFICATION</scope>
    <source>
        <tissue evidence="6">Fruit stalk</tissue>
    </source>
</reference>
<comment type="subcellular location">
    <subcellularLocation>
        <location evidence="1">Cell membrane</location>
    </subcellularLocation>
</comment>
<accession>A0A6P5XTJ2</accession>